<accession>A0ABP0HTG3</accession>
<sequence>MKPHSSPPNQQPHAVLKFLGKATNWQQALRVFGGLPHKDQNVKTFGAAIGACASSGEWELAHLLLRELLHHTHVQGNAIAYSSAIRACKPSGAWQQANVLLGEMATKNVERNLVTYNIALSVMENVPHKAAWQAAFRMLEVLREDTLQGDIFTCSSLISSSLRNTAWHTAVLLWRLAPAAVQPDYIFWSSVFNACAFSGAWSSAVFFLGELRKQRPRDRMVSKQWTMLYNLAINAFSSCGQEESHWQRALSLLQGLGEAQGEASIVTYGSIVSVCADCEGWQCALALVQHLDDQELKLDLVTCSSAICACRKQPQKATAMLRGLPTRKLEADVISYNAAIQSCSAWASAESMLRELQQDAVEPSTRSYPTVLRICEHSAAWHRAVLLLEEHVERLRTLRNPTGEDREGLLRSFNIAISCCQESHLWKQALLILQLCMNISKPSVVSFSSAISACEKSGQWPQSLALLRHMETALLDANTIACNAAIGSCEKSGQWQIAEALFQEICQASDIEADRISYNSCMSVLATAAQWRRALVLFGELGSEADDIAYSLVMRAAQRASKWEVAQVFVDMIAGLSFCARPRFHDLNPKLYVNICDFAAATFDQAGQSMPITYCLEVVQTYSLLELREVQKGPKGEELETQPFQTPLKPARPTNSEDPR</sequence>
<keyword evidence="4" id="KW-1185">Reference proteome</keyword>
<dbReference type="InterPro" id="IPR011990">
    <property type="entry name" value="TPR-like_helical_dom_sf"/>
</dbReference>
<dbReference type="Pfam" id="PF13812">
    <property type="entry name" value="PPR_3"/>
    <property type="match status" value="1"/>
</dbReference>
<proteinExistence type="predicted"/>
<protein>
    <recommendedName>
        <fullName evidence="5">Pentatricopeptide repeat-containing protein, chloroplastic</fullName>
    </recommendedName>
</protein>
<evidence type="ECO:0000313" key="3">
    <source>
        <dbReference type="EMBL" id="CAK8992972.1"/>
    </source>
</evidence>
<organism evidence="3 4">
    <name type="scientific">Durusdinium trenchii</name>
    <dbReference type="NCBI Taxonomy" id="1381693"/>
    <lineage>
        <taxon>Eukaryota</taxon>
        <taxon>Sar</taxon>
        <taxon>Alveolata</taxon>
        <taxon>Dinophyceae</taxon>
        <taxon>Suessiales</taxon>
        <taxon>Symbiodiniaceae</taxon>
        <taxon>Durusdinium</taxon>
    </lineage>
</organism>
<evidence type="ECO:0008006" key="5">
    <source>
        <dbReference type="Google" id="ProtNLM"/>
    </source>
</evidence>
<evidence type="ECO:0000256" key="1">
    <source>
        <dbReference type="ARBA" id="ARBA00022737"/>
    </source>
</evidence>
<dbReference type="Gene3D" id="1.25.40.10">
    <property type="entry name" value="Tetratricopeptide repeat domain"/>
    <property type="match status" value="5"/>
</dbReference>
<dbReference type="EMBL" id="CAXAMN010001170">
    <property type="protein sequence ID" value="CAK8992972.1"/>
    <property type="molecule type" value="Genomic_DNA"/>
</dbReference>
<dbReference type="PANTHER" id="PTHR47936">
    <property type="entry name" value="PPR_LONG DOMAIN-CONTAINING PROTEIN"/>
    <property type="match status" value="1"/>
</dbReference>
<keyword evidence="1" id="KW-0677">Repeat</keyword>
<feature type="region of interest" description="Disordered" evidence="2">
    <location>
        <begin position="633"/>
        <end position="660"/>
    </location>
</feature>
<dbReference type="Proteomes" id="UP001642484">
    <property type="component" value="Unassembled WGS sequence"/>
</dbReference>
<reference evidence="3 4" key="1">
    <citation type="submission" date="2024-02" db="EMBL/GenBank/DDBJ databases">
        <authorList>
            <person name="Chen Y."/>
            <person name="Shah S."/>
            <person name="Dougan E. K."/>
            <person name="Thang M."/>
            <person name="Chan C."/>
        </authorList>
    </citation>
    <scope>NUCLEOTIDE SEQUENCE [LARGE SCALE GENOMIC DNA]</scope>
</reference>
<evidence type="ECO:0000256" key="2">
    <source>
        <dbReference type="SAM" id="MobiDB-lite"/>
    </source>
</evidence>
<dbReference type="PANTHER" id="PTHR47936:SF5">
    <property type="entry name" value="PENTACOTRIPEPTIDE-REPEAT REGION OF PRORP DOMAIN-CONTAINING PROTEIN"/>
    <property type="match status" value="1"/>
</dbReference>
<gene>
    <name evidence="3" type="ORF">CCMP2556_LOCUS3071</name>
</gene>
<evidence type="ECO:0000313" key="4">
    <source>
        <dbReference type="Proteomes" id="UP001642484"/>
    </source>
</evidence>
<comment type="caution">
    <text evidence="3">The sequence shown here is derived from an EMBL/GenBank/DDBJ whole genome shotgun (WGS) entry which is preliminary data.</text>
</comment>
<dbReference type="InterPro" id="IPR002885">
    <property type="entry name" value="PPR_rpt"/>
</dbReference>
<name>A0ABP0HTG3_9DINO</name>
<dbReference type="Pfam" id="PF01535">
    <property type="entry name" value="PPR"/>
    <property type="match status" value="2"/>
</dbReference>